<feature type="transmembrane region" description="Helical" evidence="5">
    <location>
        <begin position="278"/>
        <end position="305"/>
    </location>
</feature>
<gene>
    <name evidence="7" type="ORF">KUTeg_001539</name>
</gene>
<feature type="transmembrane region" description="Helical" evidence="5">
    <location>
        <begin position="12"/>
        <end position="31"/>
    </location>
</feature>
<feature type="transmembrane region" description="Helical" evidence="5">
    <location>
        <begin position="68"/>
        <end position="89"/>
    </location>
</feature>
<protein>
    <recommendedName>
        <fullName evidence="6">Cationic amino acid transporter C-terminal domain-containing protein</fullName>
    </recommendedName>
</protein>
<sequence>MEKTIVTLLTYRIGNSLGIGVYVIIGHIVKYDAGPSAVLSILFAGVAAFLAGLCYAECSARIPRTGSSYIYTYATLGELCAFVVGWGMILENMLGVAATAKAWSQYIDVFFNGSIHRYLDDNLRWTSAPILSESPDLVAFGIVLLCTMVVFLGIKVSAVLSVTLSIFSGLIMICIICVGFFHVKHENWIEPPGFFPHGFTGVLSASATLYYGFIGFDSVALLSEETKEPIKTIPTAIFVSLIICFLLYFGVTSAVTLACSWNKFSDDATISKAYDVRGIHGALQVISVGGLLALTAALIALLFALPRTIYAMGKDRLIFKCFGTTNYCTNVSVTSIVLPGIISAILSSIFKFNILIDVLSIGTLMASTTVVICVVCLRYQPVHIGLYQEYEDPDDKFVQCTEFVYANFMTPQNTSRVNSENQCKKSDVMKHPSTGYCNNSLETRPLKCQIPRGSTYQKMDSVISSTSAGSISSLFQLPPEIVYEPSQTSWLTTSVALVTYLMSSVLLSLLTIFGGCYIIEGAWWAIFLLVLSVIILTSTMIIIFKQPQNQTKLLFGTPYLPFVPLLALLMNIFMLSSLSSEAWIRFSIWIFLGNFLNL</sequence>
<accession>A0ABQ9FTA8</accession>
<dbReference type="InterPro" id="IPR002293">
    <property type="entry name" value="AA/rel_permease1"/>
</dbReference>
<keyword evidence="3 5" id="KW-1133">Transmembrane helix</keyword>
<feature type="transmembrane region" description="Helical" evidence="5">
    <location>
        <begin position="203"/>
        <end position="223"/>
    </location>
</feature>
<evidence type="ECO:0000256" key="1">
    <source>
        <dbReference type="ARBA" id="ARBA00004141"/>
    </source>
</evidence>
<evidence type="ECO:0000313" key="7">
    <source>
        <dbReference type="EMBL" id="KAJ8319952.1"/>
    </source>
</evidence>
<reference evidence="7 8" key="1">
    <citation type="submission" date="2022-12" db="EMBL/GenBank/DDBJ databases">
        <title>Chromosome-level genome of Tegillarca granosa.</title>
        <authorList>
            <person name="Kim J."/>
        </authorList>
    </citation>
    <scope>NUCLEOTIDE SEQUENCE [LARGE SCALE GENOMIC DNA]</scope>
    <source>
        <strain evidence="7">Teg-2019</strain>
        <tissue evidence="7">Adductor muscle</tissue>
    </source>
</reference>
<evidence type="ECO:0000313" key="8">
    <source>
        <dbReference type="Proteomes" id="UP001217089"/>
    </source>
</evidence>
<evidence type="ECO:0000259" key="6">
    <source>
        <dbReference type="Pfam" id="PF13906"/>
    </source>
</evidence>
<name>A0ABQ9FTA8_TEGGR</name>
<feature type="transmembrane region" description="Helical" evidence="5">
    <location>
        <begin position="495"/>
        <end position="515"/>
    </location>
</feature>
<dbReference type="Proteomes" id="UP001217089">
    <property type="component" value="Unassembled WGS sequence"/>
</dbReference>
<feature type="transmembrane region" description="Helical" evidence="5">
    <location>
        <begin position="235"/>
        <end position="258"/>
    </location>
</feature>
<evidence type="ECO:0000256" key="2">
    <source>
        <dbReference type="ARBA" id="ARBA00022692"/>
    </source>
</evidence>
<feature type="domain" description="Cationic amino acid transporter C-terminal" evidence="6">
    <location>
        <begin position="555"/>
        <end position="593"/>
    </location>
</feature>
<feature type="transmembrane region" description="Helical" evidence="5">
    <location>
        <begin position="354"/>
        <end position="377"/>
    </location>
</feature>
<feature type="transmembrane region" description="Helical" evidence="5">
    <location>
        <begin position="317"/>
        <end position="342"/>
    </location>
</feature>
<feature type="transmembrane region" description="Helical" evidence="5">
    <location>
        <begin position="556"/>
        <end position="576"/>
    </location>
</feature>
<comment type="caution">
    <text evidence="7">The sequence shown here is derived from an EMBL/GenBank/DDBJ whole genome shotgun (WGS) entry which is preliminary data.</text>
</comment>
<feature type="transmembrane region" description="Helical" evidence="5">
    <location>
        <begin position="521"/>
        <end position="544"/>
    </location>
</feature>
<feature type="transmembrane region" description="Helical" evidence="5">
    <location>
        <begin position="137"/>
        <end position="154"/>
    </location>
</feature>
<keyword evidence="8" id="KW-1185">Reference proteome</keyword>
<dbReference type="Pfam" id="PF13906">
    <property type="entry name" value="AA_permease_C"/>
    <property type="match status" value="1"/>
</dbReference>
<keyword evidence="4 5" id="KW-0472">Membrane</keyword>
<keyword evidence="2 5" id="KW-0812">Transmembrane</keyword>
<evidence type="ECO:0000256" key="5">
    <source>
        <dbReference type="SAM" id="Phobius"/>
    </source>
</evidence>
<feature type="transmembrane region" description="Helical" evidence="5">
    <location>
        <begin position="37"/>
        <end position="56"/>
    </location>
</feature>
<feature type="transmembrane region" description="Helical" evidence="5">
    <location>
        <begin position="161"/>
        <end position="183"/>
    </location>
</feature>
<evidence type="ECO:0000256" key="4">
    <source>
        <dbReference type="ARBA" id="ARBA00023136"/>
    </source>
</evidence>
<dbReference type="EMBL" id="JARBDR010000141">
    <property type="protein sequence ID" value="KAJ8319952.1"/>
    <property type="molecule type" value="Genomic_DNA"/>
</dbReference>
<comment type="subcellular location">
    <subcellularLocation>
        <location evidence="1">Membrane</location>
        <topology evidence="1">Multi-pass membrane protein</topology>
    </subcellularLocation>
</comment>
<dbReference type="PANTHER" id="PTHR43243:SF105">
    <property type="entry name" value="CATIONIC AMINO ACID TRANSPORTER C-TERMINAL DOMAIN-CONTAINING PROTEIN"/>
    <property type="match status" value="1"/>
</dbReference>
<dbReference type="PANTHER" id="PTHR43243">
    <property type="entry name" value="INNER MEMBRANE TRANSPORTER YGJI-RELATED"/>
    <property type="match status" value="1"/>
</dbReference>
<evidence type="ECO:0000256" key="3">
    <source>
        <dbReference type="ARBA" id="ARBA00022989"/>
    </source>
</evidence>
<dbReference type="Pfam" id="PF13520">
    <property type="entry name" value="AA_permease_2"/>
    <property type="match status" value="1"/>
</dbReference>
<dbReference type="Gene3D" id="1.20.1740.10">
    <property type="entry name" value="Amino acid/polyamine transporter I"/>
    <property type="match status" value="1"/>
</dbReference>
<organism evidence="7 8">
    <name type="scientific">Tegillarca granosa</name>
    <name type="common">Malaysian cockle</name>
    <name type="synonym">Anadara granosa</name>
    <dbReference type="NCBI Taxonomy" id="220873"/>
    <lineage>
        <taxon>Eukaryota</taxon>
        <taxon>Metazoa</taxon>
        <taxon>Spiralia</taxon>
        <taxon>Lophotrochozoa</taxon>
        <taxon>Mollusca</taxon>
        <taxon>Bivalvia</taxon>
        <taxon>Autobranchia</taxon>
        <taxon>Pteriomorphia</taxon>
        <taxon>Arcoida</taxon>
        <taxon>Arcoidea</taxon>
        <taxon>Arcidae</taxon>
        <taxon>Tegillarca</taxon>
    </lineage>
</organism>
<proteinExistence type="predicted"/>
<dbReference type="PIRSF" id="PIRSF006060">
    <property type="entry name" value="AA_transporter"/>
    <property type="match status" value="1"/>
</dbReference>
<dbReference type="InterPro" id="IPR029485">
    <property type="entry name" value="CAT_C"/>
</dbReference>